<keyword evidence="2" id="KW-1185">Reference proteome</keyword>
<reference evidence="1 2" key="1">
    <citation type="submission" date="2016-10" db="EMBL/GenBank/DDBJ databases">
        <authorList>
            <person name="de Groot N.N."/>
        </authorList>
    </citation>
    <scope>NUCLEOTIDE SEQUENCE [LARGE SCALE GENOMIC DNA]</scope>
    <source>
        <strain evidence="1 2">DSM 21650</strain>
    </source>
</reference>
<protein>
    <submittedName>
        <fullName evidence="1">Helix-turn-helix domain-containing protein</fullName>
    </submittedName>
</protein>
<sequence>MEYMTVQEAAEKWGVSVRRVQFLCEKEIIPGVVRFGKAWAIPNEAEKPKDGRYKAHKRI</sequence>
<proteinExistence type="predicted"/>
<evidence type="ECO:0000313" key="1">
    <source>
        <dbReference type="EMBL" id="SDZ39518.1"/>
    </source>
</evidence>
<dbReference type="AlphaFoldDB" id="A0A1H3SPC0"/>
<dbReference type="Proteomes" id="UP000198625">
    <property type="component" value="Unassembled WGS sequence"/>
</dbReference>
<evidence type="ECO:0000313" key="2">
    <source>
        <dbReference type="Proteomes" id="UP000198625"/>
    </source>
</evidence>
<dbReference type="EMBL" id="FNQE01000053">
    <property type="protein sequence ID" value="SDZ39518.1"/>
    <property type="molecule type" value="Genomic_DNA"/>
</dbReference>
<dbReference type="OrthoDB" id="9799038at2"/>
<organism evidence="1 2">
    <name type="scientific">Proteiniborus ethanoligenes</name>
    <dbReference type="NCBI Taxonomy" id="415015"/>
    <lineage>
        <taxon>Bacteria</taxon>
        <taxon>Bacillati</taxon>
        <taxon>Bacillota</taxon>
        <taxon>Clostridia</taxon>
        <taxon>Eubacteriales</taxon>
        <taxon>Proteiniborus</taxon>
    </lineage>
</organism>
<dbReference type="RefSeq" id="WP_091733106.1">
    <property type="nucleotide sequence ID" value="NZ_FNQE01000053.1"/>
</dbReference>
<gene>
    <name evidence="1" type="ORF">SAMN05660462_03012</name>
</gene>
<name>A0A1H3SPC0_9FIRM</name>
<accession>A0A1H3SPC0</accession>
<dbReference type="STRING" id="415015.SAMN05660462_03012"/>